<dbReference type="Proteomes" id="UP000188946">
    <property type="component" value="Unassembled WGS sequence"/>
</dbReference>
<dbReference type="EMBL" id="MSPT01000017">
    <property type="protein sequence ID" value="ONK26153.1"/>
    <property type="molecule type" value="Genomic_DNA"/>
</dbReference>
<comment type="caution">
    <text evidence="1">The sequence shown here is derived from an EMBL/GenBank/DDBJ whole genome shotgun (WGS) entry which is preliminary data.</text>
</comment>
<keyword evidence="4" id="KW-1185">Reference proteome</keyword>
<dbReference type="Proteomes" id="UP000188600">
    <property type="component" value="Unassembled WGS sequence"/>
</dbReference>
<protein>
    <submittedName>
        <fullName evidence="1">Uncharacterized protein</fullName>
    </submittedName>
</protein>
<gene>
    <name evidence="2" type="ORF">BVE84_07700</name>
    <name evidence="1" type="ORF">BVE86_07860</name>
</gene>
<reference evidence="3 4" key="1">
    <citation type="submission" date="2016-12" db="EMBL/GenBank/DDBJ databases">
        <authorList>
            <person name="Gulvik C.A."/>
        </authorList>
    </citation>
    <scope>NUCLEOTIDE SEQUENCE [LARGE SCALE GENOMIC DNA]</scope>
    <source>
        <strain evidence="2 4">12-5202</strain>
        <strain evidence="1 3">12-5291</strain>
    </source>
</reference>
<sequence length="141" mass="15944">MTIIGFTSNPSALLLQLTETSVIAKQIVLPRASPYFQILDNKQFDFGWENNILVICDHTTSNNEFELLFPSMLPHATTGNFFILLSILDKQDGVIIAGTLGLKDYATVRKNLRVRRNNKYLPIIWKEGTNEADKIEENSSN</sequence>
<evidence type="ECO:0000313" key="3">
    <source>
        <dbReference type="Proteomes" id="UP000188600"/>
    </source>
</evidence>
<organism evidence="1 3">
    <name type="scientific">Streptococcus azizii</name>
    <dbReference type="NCBI Taxonomy" id="1579424"/>
    <lineage>
        <taxon>Bacteria</taxon>
        <taxon>Bacillati</taxon>
        <taxon>Bacillota</taxon>
        <taxon>Bacilli</taxon>
        <taxon>Lactobacillales</taxon>
        <taxon>Streptococcaceae</taxon>
        <taxon>Streptococcus</taxon>
    </lineage>
</organism>
<evidence type="ECO:0000313" key="1">
    <source>
        <dbReference type="EMBL" id="ONK26153.1"/>
    </source>
</evidence>
<name>A0AB36JQN4_9STRE</name>
<proteinExistence type="predicted"/>
<dbReference type="AlphaFoldDB" id="A0AB36JQN4"/>
<accession>A0AB36JQN4</accession>
<evidence type="ECO:0000313" key="2">
    <source>
        <dbReference type="EMBL" id="ONK27563.1"/>
    </source>
</evidence>
<dbReference type="EMBL" id="MSPR01000015">
    <property type="protein sequence ID" value="ONK27563.1"/>
    <property type="molecule type" value="Genomic_DNA"/>
</dbReference>
<evidence type="ECO:0000313" key="4">
    <source>
        <dbReference type="Proteomes" id="UP000188946"/>
    </source>
</evidence>
<dbReference type="RefSeq" id="WP_076996467.1">
    <property type="nucleotide sequence ID" value="NZ_MSPR01000015.1"/>
</dbReference>